<organism evidence="7 8">
    <name type="scientific">Emticicia agri</name>
    <dbReference type="NCBI Taxonomy" id="2492393"/>
    <lineage>
        <taxon>Bacteria</taxon>
        <taxon>Pseudomonadati</taxon>
        <taxon>Bacteroidota</taxon>
        <taxon>Cytophagia</taxon>
        <taxon>Cytophagales</taxon>
        <taxon>Leadbetterellaceae</taxon>
        <taxon>Emticicia</taxon>
    </lineage>
</organism>
<protein>
    <submittedName>
        <fullName evidence="7">Sigma-70 family RNA polymerase sigma factor</fullName>
    </submittedName>
</protein>
<dbReference type="InterPro" id="IPR013325">
    <property type="entry name" value="RNA_pol_sigma_r2"/>
</dbReference>
<feature type="domain" description="RNA polymerase sigma-70 region 2" evidence="5">
    <location>
        <begin position="13"/>
        <end position="79"/>
    </location>
</feature>
<evidence type="ECO:0000313" key="8">
    <source>
        <dbReference type="Proteomes" id="UP000293162"/>
    </source>
</evidence>
<evidence type="ECO:0000313" key="7">
    <source>
        <dbReference type="EMBL" id="RYU92648.1"/>
    </source>
</evidence>
<dbReference type="OrthoDB" id="1274624at2"/>
<dbReference type="GO" id="GO:0003677">
    <property type="term" value="F:DNA binding"/>
    <property type="evidence" value="ECO:0007669"/>
    <property type="project" value="InterPro"/>
</dbReference>
<keyword evidence="4" id="KW-0804">Transcription</keyword>
<evidence type="ECO:0000256" key="2">
    <source>
        <dbReference type="ARBA" id="ARBA00023015"/>
    </source>
</evidence>
<dbReference type="InterPro" id="IPR013324">
    <property type="entry name" value="RNA_pol_sigma_r3/r4-like"/>
</dbReference>
<dbReference type="SUPFAM" id="SSF88946">
    <property type="entry name" value="Sigma2 domain of RNA polymerase sigma factors"/>
    <property type="match status" value="1"/>
</dbReference>
<evidence type="ECO:0000256" key="3">
    <source>
        <dbReference type="ARBA" id="ARBA00023082"/>
    </source>
</evidence>
<dbReference type="Gene3D" id="1.10.10.10">
    <property type="entry name" value="Winged helix-like DNA-binding domain superfamily/Winged helix DNA-binding domain"/>
    <property type="match status" value="1"/>
</dbReference>
<dbReference type="InterPro" id="IPR013249">
    <property type="entry name" value="RNA_pol_sigma70_r4_t2"/>
</dbReference>
<comment type="caution">
    <text evidence="7">The sequence shown here is derived from an EMBL/GenBank/DDBJ whole genome shotgun (WGS) entry which is preliminary data.</text>
</comment>
<dbReference type="PANTHER" id="PTHR43133">
    <property type="entry name" value="RNA POLYMERASE ECF-TYPE SIGMA FACTO"/>
    <property type="match status" value="1"/>
</dbReference>
<evidence type="ECO:0000259" key="6">
    <source>
        <dbReference type="Pfam" id="PF08281"/>
    </source>
</evidence>
<dbReference type="InterPro" id="IPR036388">
    <property type="entry name" value="WH-like_DNA-bd_sf"/>
</dbReference>
<dbReference type="InterPro" id="IPR007627">
    <property type="entry name" value="RNA_pol_sigma70_r2"/>
</dbReference>
<dbReference type="Proteomes" id="UP000293162">
    <property type="component" value="Unassembled WGS sequence"/>
</dbReference>
<evidence type="ECO:0000256" key="1">
    <source>
        <dbReference type="ARBA" id="ARBA00010641"/>
    </source>
</evidence>
<dbReference type="InterPro" id="IPR039425">
    <property type="entry name" value="RNA_pol_sigma-70-like"/>
</dbReference>
<dbReference type="PANTHER" id="PTHR43133:SF46">
    <property type="entry name" value="RNA POLYMERASE SIGMA-70 FACTOR ECF SUBFAMILY"/>
    <property type="match status" value="1"/>
</dbReference>
<dbReference type="GO" id="GO:0016987">
    <property type="term" value="F:sigma factor activity"/>
    <property type="evidence" value="ECO:0007669"/>
    <property type="project" value="UniProtKB-KW"/>
</dbReference>
<dbReference type="InterPro" id="IPR014284">
    <property type="entry name" value="RNA_pol_sigma-70_dom"/>
</dbReference>
<reference evidence="7 8" key="1">
    <citation type="submission" date="2019-02" db="EMBL/GenBank/DDBJ databases">
        <title>Bacterial novel species Emticicia sp. 17J42-9 isolated from soil.</title>
        <authorList>
            <person name="Jung H.-Y."/>
        </authorList>
    </citation>
    <scope>NUCLEOTIDE SEQUENCE [LARGE SCALE GENOMIC DNA]</scope>
    <source>
        <strain evidence="7 8">17J42-9</strain>
    </source>
</reference>
<dbReference type="EMBL" id="SEWF01000080">
    <property type="protein sequence ID" value="RYU92648.1"/>
    <property type="molecule type" value="Genomic_DNA"/>
</dbReference>
<dbReference type="GO" id="GO:0006352">
    <property type="term" value="P:DNA-templated transcription initiation"/>
    <property type="evidence" value="ECO:0007669"/>
    <property type="project" value="InterPro"/>
</dbReference>
<proteinExistence type="inferred from homology"/>
<keyword evidence="8" id="KW-1185">Reference proteome</keyword>
<dbReference type="SUPFAM" id="SSF88659">
    <property type="entry name" value="Sigma3 and sigma4 domains of RNA polymerase sigma factors"/>
    <property type="match status" value="1"/>
</dbReference>
<comment type="similarity">
    <text evidence="1">Belongs to the sigma-70 factor family. ECF subfamily.</text>
</comment>
<accession>A0A4Q5LSS2</accession>
<evidence type="ECO:0000256" key="4">
    <source>
        <dbReference type="ARBA" id="ARBA00023163"/>
    </source>
</evidence>
<dbReference type="NCBIfam" id="TIGR02937">
    <property type="entry name" value="sigma70-ECF"/>
    <property type="match status" value="1"/>
</dbReference>
<evidence type="ECO:0000259" key="5">
    <source>
        <dbReference type="Pfam" id="PF04542"/>
    </source>
</evidence>
<feature type="domain" description="RNA polymerase sigma factor 70 region 4 type 2" evidence="6">
    <location>
        <begin position="108"/>
        <end position="160"/>
    </location>
</feature>
<dbReference type="CDD" id="cd06171">
    <property type="entry name" value="Sigma70_r4"/>
    <property type="match status" value="1"/>
</dbReference>
<dbReference type="AlphaFoldDB" id="A0A4Q5LSS2"/>
<dbReference type="Pfam" id="PF04542">
    <property type="entry name" value="Sigma70_r2"/>
    <property type="match status" value="1"/>
</dbReference>
<keyword evidence="3" id="KW-0731">Sigma factor</keyword>
<dbReference type="RefSeq" id="WP_130024166.1">
    <property type="nucleotide sequence ID" value="NZ_SEWF01000080.1"/>
</dbReference>
<name>A0A4Q5LSS2_9BACT</name>
<dbReference type="Gene3D" id="1.10.1740.10">
    <property type="match status" value="1"/>
</dbReference>
<dbReference type="Pfam" id="PF08281">
    <property type="entry name" value="Sigma70_r4_2"/>
    <property type="match status" value="1"/>
</dbReference>
<keyword evidence="2" id="KW-0805">Transcription regulation</keyword>
<sequence length="483" mass="54612">MTEPTQNFWEIAYKQNIGKMLGVCYRYVRDKQLAEDLAHDAFLNAIDKSAGFRGEGHFDAWLRKIAVNVALQYLREQKKKEYHNEWIQYENENMESNEEALTTDFSEEELLDAINQLPEHHKMVFNLFVIDKFGHAEIAQELGINENTSKSHLARARKKIRSILLAKKEKERTVFAFFLPIKIWNIDKTYQKAFCNFELEPTNFLKTDAYDSNSWPIPKFNPYPVVSKSFIGSGVVLGGVAVSLFVVVVSSQQEPKNGLEKELTMQVSLADDKKAIETKADKQDSIITFQNKNTTPINISQNSDSTSATIVDNAIIPDENNLNNTDMKRLNTVSALLLAGATSMGFDSSANPRFKLGSDLKLPDIHFQEPKIQEPQDEFVVKRKEGEGIFNASKISWSSKNHQVYMKGIAMKAKFGKDKFNATGTVSFLGEVYYLVIDGEEVPMDKDIKLSEGNYSVKALSINQSVRKYGEKGKNGAVEIVKL</sequence>
<gene>
    <name evidence="7" type="ORF">EWM59_26075</name>
</gene>